<dbReference type="Pfam" id="PF07883">
    <property type="entry name" value="Cupin_2"/>
    <property type="match status" value="1"/>
</dbReference>
<dbReference type="InterPro" id="IPR014710">
    <property type="entry name" value="RmlC-like_jellyroll"/>
</dbReference>
<dbReference type="OrthoDB" id="5145129at2"/>
<dbReference type="InterPro" id="IPR011051">
    <property type="entry name" value="RmlC_Cupin_sf"/>
</dbReference>
<accession>A0A4R1HJK7</accession>
<feature type="region of interest" description="Disordered" evidence="1">
    <location>
        <begin position="105"/>
        <end position="124"/>
    </location>
</feature>
<organism evidence="3 4">
    <name type="scientific">Pseudonocardia endophytica</name>
    <dbReference type="NCBI Taxonomy" id="401976"/>
    <lineage>
        <taxon>Bacteria</taxon>
        <taxon>Bacillati</taxon>
        <taxon>Actinomycetota</taxon>
        <taxon>Actinomycetes</taxon>
        <taxon>Pseudonocardiales</taxon>
        <taxon>Pseudonocardiaceae</taxon>
        <taxon>Pseudonocardia</taxon>
    </lineage>
</organism>
<dbReference type="Gene3D" id="2.60.120.10">
    <property type="entry name" value="Jelly Rolls"/>
    <property type="match status" value="1"/>
</dbReference>
<gene>
    <name evidence="3" type="ORF">EV378_5150</name>
</gene>
<dbReference type="Proteomes" id="UP000295560">
    <property type="component" value="Unassembled WGS sequence"/>
</dbReference>
<dbReference type="AlphaFoldDB" id="A0A4R1HJK7"/>
<evidence type="ECO:0000313" key="4">
    <source>
        <dbReference type="Proteomes" id="UP000295560"/>
    </source>
</evidence>
<keyword evidence="4" id="KW-1185">Reference proteome</keyword>
<reference evidence="3 4" key="1">
    <citation type="submission" date="2019-03" db="EMBL/GenBank/DDBJ databases">
        <title>Sequencing the genomes of 1000 actinobacteria strains.</title>
        <authorList>
            <person name="Klenk H.-P."/>
        </authorList>
    </citation>
    <scope>NUCLEOTIDE SEQUENCE [LARGE SCALE GENOMIC DNA]</scope>
    <source>
        <strain evidence="3 4">DSM 44969</strain>
    </source>
</reference>
<evidence type="ECO:0000259" key="2">
    <source>
        <dbReference type="Pfam" id="PF07883"/>
    </source>
</evidence>
<feature type="domain" description="Cupin type-2" evidence="2">
    <location>
        <begin position="36"/>
        <end position="100"/>
    </location>
</feature>
<name>A0A4R1HJK7_PSEEN</name>
<proteinExistence type="predicted"/>
<dbReference type="EMBL" id="SMFZ01000002">
    <property type="protein sequence ID" value="TCK21171.1"/>
    <property type="molecule type" value="Genomic_DNA"/>
</dbReference>
<sequence>MTVIRHADARCTSTPNATMTTLASPTQGGTDQALWRVEMTPGAVGPLHAMDGEQVWTVLDGAAHVDVGDATEELSAGDTLVLPAGVLRRIHADPDAGMTAVVTGRGGSVASGPDRDPVVPAWIS</sequence>
<dbReference type="SUPFAM" id="SSF51182">
    <property type="entry name" value="RmlC-like cupins"/>
    <property type="match status" value="1"/>
</dbReference>
<dbReference type="InterPro" id="IPR013096">
    <property type="entry name" value="Cupin_2"/>
</dbReference>
<evidence type="ECO:0000256" key="1">
    <source>
        <dbReference type="SAM" id="MobiDB-lite"/>
    </source>
</evidence>
<evidence type="ECO:0000313" key="3">
    <source>
        <dbReference type="EMBL" id="TCK21171.1"/>
    </source>
</evidence>
<dbReference type="RefSeq" id="WP_132429952.1">
    <property type="nucleotide sequence ID" value="NZ_SMFZ01000002.1"/>
</dbReference>
<comment type="caution">
    <text evidence="3">The sequence shown here is derived from an EMBL/GenBank/DDBJ whole genome shotgun (WGS) entry which is preliminary data.</text>
</comment>
<protein>
    <submittedName>
        <fullName evidence="3">Cupin domain</fullName>
    </submittedName>
</protein>